<dbReference type="EMBL" id="JBHSTT010000030">
    <property type="protein sequence ID" value="MFC6389508.1"/>
    <property type="molecule type" value="Genomic_DNA"/>
</dbReference>
<accession>A0ABW1WQ42</accession>
<dbReference type="Pfam" id="PF01408">
    <property type="entry name" value="GFO_IDH_MocA"/>
    <property type="match status" value="1"/>
</dbReference>
<dbReference type="Pfam" id="PF21390">
    <property type="entry name" value="Irp3-like_C"/>
    <property type="match status" value="1"/>
</dbReference>
<evidence type="ECO:0000259" key="1">
    <source>
        <dbReference type="Pfam" id="PF01408"/>
    </source>
</evidence>
<protein>
    <submittedName>
        <fullName evidence="3">Gfo/Idh/MocA family oxidoreductase</fullName>
    </submittedName>
</protein>
<dbReference type="PIRSF" id="PIRSF017494">
    <property type="entry name" value="Thiaz_red"/>
    <property type="match status" value="1"/>
</dbReference>
<comment type="caution">
    <text evidence="3">The sequence shown here is derived from an EMBL/GenBank/DDBJ whole genome shotgun (WGS) entry which is preliminary data.</text>
</comment>
<dbReference type="InterPro" id="IPR048655">
    <property type="entry name" value="Irp3-like_C"/>
</dbReference>
<organism evidence="3 4">
    <name type="scientific">Methylorubrum zatmanii</name>
    <dbReference type="NCBI Taxonomy" id="29429"/>
    <lineage>
        <taxon>Bacteria</taxon>
        <taxon>Pseudomonadati</taxon>
        <taxon>Pseudomonadota</taxon>
        <taxon>Alphaproteobacteria</taxon>
        <taxon>Hyphomicrobiales</taxon>
        <taxon>Methylobacteriaceae</taxon>
        <taxon>Methylorubrum</taxon>
    </lineage>
</organism>
<reference evidence="4" key="1">
    <citation type="journal article" date="2019" name="Int. J. Syst. Evol. Microbiol.">
        <title>The Global Catalogue of Microorganisms (GCM) 10K type strain sequencing project: providing services to taxonomists for standard genome sequencing and annotation.</title>
        <authorList>
            <consortium name="The Broad Institute Genomics Platform"/>
            <consortium name="The Broad Institute Genome Sequencing Center for Infectious Disease"/>
            <person name="Wu L."/>
            <person name="Ma J."/>
        </authorList>
    </citation>
    <scope>NUCLEOTIDE SEQUENCE [LARGE SCALE GENOMIC DNA]</scope>
    <source>
        <strain evidence="4">CCUG 36916</strain>
    </source>
</reference>
<dbReference type="Gene3D" id="3.40.50.720">
    <property type="entry name" value="NAD(P)-binding Rossmann-like Domain"/>
    <property type="match status" value="1"/>
</dbReference>
<evidence type="ECO:0000259" key="2">
    <source>
        <dbReference type="Pfam" id="PF21390"/>
    </source>
</evidence>
<proteinExistence type="predicted"/>
<dbReference type="InterPro" id="IPR000683">
    <property type="entry name" value="Gfo/Idh/MocA-like_OxRdtase_N"/>
</dbReference>
<feature type="domain" description="Gfo/Idh/MocA-like oxidoreductase N-terminal" evidence="1">
    <location>
        <begin position="8"/>
        <end position="126"/>
    </location>
</feature>
<dbReference type="PANTHER" id="PTHR43377">
    <property type="entry name" value="BILIVERDIN REDUCTASE A"/>
    <property type="match status" value="1"/>
</dbReference>
<evidence type="ECO:0000313" key="4">
    <source>
        <dbReference type="Proteomes" id="UP001596237"/>
    </source>
</evidence>
<feature type="domain" description="Thiazolinyl imine reductase-like C-terminal" evidence="2">
    <location>
        <begin position="149"/>
        <end position="251"/>
    </location>
</feature>
<dbReference type="InterPro" id="IPR036291">
    <property type="entry name" value="NAD(P)-bd_dom_sf"/>
</dbReference>
<dbReference type="SUPFAM" id="SSF51735">
    <property type="entry name" value="NAD(P)-binding Rossmann-fold domains"/>
    <property type="match status" value="1"/>
</dbReference>
<dbReference type="PANTHER" id="PTHR43377:SF1">
    <property type="entry name" value="BILIVERDIN REDUCTASE A"/>
    <property type="match status" value="1"/>
</dbReference>
<evidence type="ECO:0000313" key="3">
    <source>
        <dbReference type="EMBL" id="MFC6389508.1"/>
    </source>
</evidence>
<dbReference type="InterPro" id="IPR010091">
    <property type="entry name" value="Thiazolinyl_imide_reductase"/>
</dbReference>
<dbReference type="Proteomes" id="UP001596237">
    <property type="component" value="Unassembled WGS sequence"/>
</dbReference>
<dbReference type="RefSeq" id="WP_378739658.1">
    <property type="nucleotide sequence ID" value="NZ_JBHSTT010000030.1"/>
</dbReference>
<dbReference type="InterPro" id="IPR051450">
    <property type="entry name" value="Gfo/Idh/MocA_Oxidoreductases"/>
</dbReference>
<dbReference type="NCBIfam" id="TIGR01761">
    <property type="entry name" value="thiaz-red"/>
    <property type="match status" value="1"/>
</dbReference>
<gene>
    <name evidence="3" type="ORF">ACFQDP_09185</name>
</gene>
<keyword evidence="4" id="KW-1185">Reference proteome</keyword>
<name>A0ABW1WQ42_9HYPH</name>
<sequence>MSAADQSLRVLVCGTRFGEHYLAALRDGTGGFRLVGILARGSRRSRALAAHLGVPLYASPEAVPEGAADLACVVVRTTLFGGEGSRLAEALLGRGLHVLQEHPVHPTEIARLTAAARARGLRYHVNAFYPHVPAGRTFIDYAGQARAARAPSFAELTTSPQLLWSSLDLLGRALGGLAGFRCAGSAPPAPGELLFTPLQGTVGVLPFSLLIQNFLDPADPDHHSLVMHRLALGWPEGVVNLVNSFGPVVWTHALYAPDYEADGTEASYLLARTRHANNRHFTLPSAQVLGPAQGGSVAEVVETAFPDAIRRALGEMRAGIADSAAAPFQRPDYLLDLGQAWLAVMRAAGPVRHRALSPPPPPYPDPRAYAAMLRDEAARA</sequence>